<gene>
    <name evidence="2" type="ORF">AVEN_199450_1</name>
</gene>
<sequence length="83" mass="9314">MEMDSSSASKNVPKHREEPKMLPAKSRSSWPSWFRGTAVVSTARFLVFGAANPIGRPCARESETKPLLETMFRADYSACLFIF</sequence>
<reference evidence="2 3" key="1">
    <citation type="journal article" date="2019" name="Sci. Rep.">
        <title>Orb-weaving spider Araneus ventricosus genome elucidates the spidroin gene catalogue.</title>
        <authorList>
            <person name="Kono N."/>
            <person name="Nakamura H."/>
            <person name="Ohtoshi R."/>
            <person name="Moran D.A.P."/>
            <person name="Shinohara A."/>
            <person name="Yoshida Y."/>
            <person name="Fujiwara M."/>
            <person name="Mori M."/>
            <person name="Tomita M."/>
            <person name="Arakawa K."/>
        </authorList>
    </citation>
    <scope>NUCLEOTIDE SEQUENCE [LARGE SCALE GENOMIC DNA]</scope>
</reference>
<feature type="region of interest" description="Disordered" evidence="1">
    <location>
        <begin position="1"/>
        <end position="29"/>
    </location>
</feature>
<name>A0A4Y2LC39_ARAVE</name>
<dbReference type="EMBL" id="BGPR01005665">
    <property type="protein sequence ID" value="GBN12278.1"/>
    <property type="molecule type" value="Genomic_DNA"/>
</dbReference>
<organism evidence="2 3">
    <name type="scientific">Araneus ventricosus</name>
    <name type="common">Orbweaver spider</name>
    <name type="synonym">Epeira ventricosa</name>
    <dbReference type="NCBI Taxonomy" id="182803"/>
    <lineage>
        <taxon>Eukaryota</taxon>
        <taxon>Metazoa</taxon>
        <taxon>Ecdysozoa</taxon>
        <taxon>Arthropoda</taxon>
        <taxon>Chelicerata</taxon>
        <taxon>Arachnida</taxon>
        <taxon>Araneae</taxon>
        <taxon>Araneomorphae</taxon>
        <taxon>Entelegynae</taxon>
        <taxon>Araneoidea</taxon>
        <taxon>Araneidae</taxon>
        <taxon>Araneus</taxon>
    </lineage>
</organism>
<evidence type="ECO:0000313" key="3">
    <source>
        <dbReference type="Proteomes" id="UP000499080"/>
    </source>
</evidence>
<evidence type="ECO:0000313" key="2">
    <source>
        <dbReference type="EMBL" id="GBN12278.1"/>
    </source>
</evidence>
<keyword evidence="3" id="KW-1185">Reference proteome</keyword>
<protein>
    <submittedName>
        <fullName evidence="2">Uncharacterized protein</fullName>
    </submittedName>
</protein>
<accession>A0A4Y2LC39</accession>
<dbReference type="AlphaFoldDB" id="A0A4Y2LC39"/>
<evidence type="ECO:0000256" key="1">
    <source>
        <dbReference type="SAM" id="MobiDB-lite"/>
    </source>
</evidence>
<proteinExistence type="predicted"/>
<dbReference type="Proteomes" id="UP000499080">
    <property type="component" value="Unassembled WGS sequence"/>
</dbReference>
<comment type="caution">
    <text evidence="2">The sequence shown here is derived from an EMBL/GenBank/DDBJ whole genome shotgun (WGS) entry which is preliminary data.</text>
</comment>
<feature type="compositionally biased region" description="Polar residues" evidence="1">
    <location>
        <begin position="1"/>
        <end position="10"/>
    </location>
</feature>